<proteinExistence type="predicted"/>
<dbReference type="EMBL" id="BATB01000034">
    <property type="protein sequence ID" value="GAD56320.1"/>
    <property type="molecule type" value="Genomic_DNA"/>
</dbReference>
<comment type="caution">
    <text evidence="1">The sequence shown here is derived from an EMBL/GenBank/DDBJ whole genome shotgun (WGS) entry which is preliminary data.</text>
</comment>
<dbReference type="InterPro" id="IPR047589">
    <property type="entry name" value="DUF11_rpt"/>
</dbReference>
<dbReference type="STRING" id="1337093.MBELCI_2372"/>
<gene>
    <name evidence="1" type="ORF">MBELCI_2372</name>
</gene>
<evidence type="ECO:0000313" key="1">
    <source>
        <dbReference type="EMBL" id="GAD56320.1"/>
    </source>
</evidence>
<keyword evidence="2" id="KW-1185">Reference proteome</keyword>
<dbReference type="AlphaFoldDB" id="U2Z4M0"/>
<dbReference type="NCBIfam" id="TIGR01451">
    <property type="entry name" value="B_ant_repeat"/>
    <property type="match status" value="1"/>
</dbReference>
<protein>
    <recommendedName>
        <fullName evidence="3">DUF11 domain-containing protein</fullName>
    </recommendedName>
</protein>
<reference evidence="1" key="1">
    <citation type="journal article" date="2013" name="Genome Announc.">
        <title>Draft Genome Sequence of Loktanella cinnabarina LL-001T, Isolated from Deep-Sea Floor Sediment.</title>
        <authorList>
            <person name="Nishi S."/>
            <person name="Tsubouchi T."/>
            <person name="Takaki Y."/>
            <person name="Koyanagi R."/>
            <person name="Satoh N."/>
            <person name="Maruyama T."/>
            <person name="Hatada Y."/>
        </authorList>
    </citation>
    <scope>NUCLEOTIDE SEQUENCE [LARGE SCALE GENOMIC DNA]</scope>
    <source>
        <strain evidence="1">LL-001</strain>
    </source>
</reference>
<dbReference type="Proteomes" id="UP000016566">
    <property type="component" value="Unassembled WGS sequence"/>
</dbReference>
<name>U2Z4M0_9RHOB</name>
<dbReference type="eggNOG" id="ENOG5033M26">
    <property type="taxonomic scope" value="Bacteria"/>
</dbReference>
<sequence length="100" mass="10160">MGTSEGTANEGFPGDRLSYRIEVINAGTEPVTDIAIFDRTPPYTALDAAPANPVALATGVTCNVATPAPAGYSGPLNWTCTGALSPGDHGSVVFVVEIVP</sequence>
<evidence type="ECO:0008006" key="3">
    <source>
        <dbReference type="Google" id="ProtNLM"/>
    </source>
</evidence>
<evidence type="ECO:0000313" key="2">
    <source>
        <dbReference type="Proteomes" id="UP000016566"/>
    </source>
</evidence>
<organism evidence="1 2">
    <name type="scientific">Limimaricola cinnabarinus LL-001</name>
    <dbReference type="NCBI Taxonomy" id="1337093"/>
    <lineage>
        <taxon>Bacteria</taxon>
        <taxon>Pseudomonadati</taxon>
        <taxon>Pseudomonadota</taxon>
        <taxon>Alphaproteobacteria</taxon>
        <taxon>Rhodobacterales</taxon>
        <taxon>Paracoccaceae</taxon>
        <taxon>Limimaricola</taxon>
    </lineage>
</organism>
<accession>U2Z4M0</accession>